<dbReference type="PANTHER" id="PTHR46797">
    <property type="entry name" value="HTH-TYPE TRANSCRIPTIONAL REGULATOR"/>
    <property type="match status" value="1"/>
</dbReference>
<keyword evidence="2" id="KW-0812">Transmembrane</keyword>
<dbReference type="CDD" id="cd00093">
    <property type="entry name" value="HTH_XRE"/>
    <property type="match status" value="1"/>
</dbReference>
<dbReference type="GO" id="GO:0003700">
    <property type="term" value="F:DNA-binding transcription factor activity"/>
    <property type="evidence" value="ECO:0007669"/>
    <property type="project" value="TreeGrafter"/>
</dbReference>
<dbReference type="InterPro" id="IPR001387">
    <property type="entry name" value="Cro/C1-type_HTH"/>
</dbReference>
<organism evidence="4 5">
    <name type="scientific">Lysinibacter cavernae</name>
    <dbReference type="NCBI Taxonomy" id="1640652"/>
    <lineage>
        <taxon>Bacteria</taxon>
        <taxon>Bacillati</taxon>
        <taxon>Actinomycetota</taxon>
        <taxon>Actinomycetes</taxon>
        <taxon>Micrococcales</taxon>
        <taxon>Microbacteriaceae</taxon>
        <taxon>Lysinibacter</taxon>
    </lineage>
</organism>
<dbReference type="EMBL" id="JAAMOX010000001">
    <property type="protein sequence ID" value="NIH53754.1"/>
    <property type="molecule type" value="Genomic_DNA"/>
</dbReference>
<dbReference type="Pfam" id="PF13560">
    <property type="entry name" value="HTH_31"/>
    <property type="match status" value="1"/>
</dbReference>
<keyword evidence="5" id="KW-1185">Reference proteome</keyword>
<sequence length="77" mass="8523">MNETVTLKINGPTVRVIRERTGMSLTDLAARTGADKGTISRIETGQRRSSIMMLRRIAYALSVPLEAISYPVMVTKK</sequence>
<protein>
    <submittedName>
        <fullName evidence="4">Transcriptional regulator with XRE-family HTH domain</fullName>
    </submittedName>
</protein>
<accession>A0A7X5TTQ2</accession>
<evidence type="ECO:0000256" key="1">
    <source>
        <dbReference type="ARBA" id="ARBA00023125"/>
    </source>
</evidence>
<proteinExistence type="predicted"/>
<dbReference type="AlphaFoldDB" id="A0A7X5TTQ2"/>
<keyword evidence="2" id="KW-0472">Membrane</keyword>
<evidence type="ECO:0000256" key="2">
    <source>
        <dbReference type="SAM" id="Phobius"/>
    </source>
</evidence>
<dbReference type="GO" id="GO:0005829">
    <property type="term" value="C:cytosol"/>
    <property type="evidence" value="ECO:0007669"/>
    <property type="project" value="TreeGrafter"/>
</dbReference>
<feature type="domain" description="HTH cro/C1-type" evidence="3">
    <location>
        <begin position="14"/>
        <end position="68"/>
    </location>
</feature>
<keyword evidence="2" id="KW-1133">Transmembrane helix</keyword>
<dbReference type="Gene3D" id="1.10.260.40">
    <property type="entry name" value="lambda repressor-like DNA-binding domains"/>
    <property type="match status" value="1"/>
</dbReference>
<evidence type="ECO:0000259" key="3">
    <source>
        <dbReference type="PROSITE" id="PS50943"/>
    </source>
</evidence>
<dbReference type="PANTHER" id="PTHR46797:SF1">
    <property type="entry name" value="METHYLPHOSPHONATE SYNTHASE"/>
    <property type="match status" value="1"/>
</dbReference>
<evidence type="ECO:0000313" key="4">
    <source>
        <dbReference type="EMBL" id="NIH53754.1"/>
    </source>
</evidence>
<reference evidence="4 5" key="1">
    <citation type="submission" date="2020-02" db="EMBL/GenBank/DDBJ databases">
        <title>Sequencing the genomes of 1000 actinobacteria strains.</title>
        <authorList>
            <person name="Klenk H.-P."/>
        </authorList>
    </citation>
    <scope>NUCLEOTIDE SEQUENCE [LARGE SCALE GENOMIC DNA]</scope>
    <source>
        <strain evidence="4 5">DSM 27960</strain>
    </source>
</reference>
<evidence type="ECO:0000313" key="5">
    <source>
        <dbReference type="Proteomes" id="UP000541033"/>
    </source>
</evidence>
<feature type="transmembrane region" description="Helical" evidence="2">
    <location>
        <begin position="57"/>
        <end position="74"/>
    </location>
</feature>
<name>A0A7X5TTQ2_9MICO</name>
<dbReference type="SMART" id="SM00530">
    <property type="entry name" value="HTH_XRE"/>
    <property type="match status" value="1"/>
</dbReference>
<keyword evidence="1" id="KW-0238">DNA-binding</keyword>
<dbReference type="PROSITE" id="PS50943">
    <property type="entry name" value="HTH_CROC1"/>
    <property type="match status" value="1"/>
</dbReference>
<dbReference type="InterPro" id="IPR050807">
    <property type="entry name" value="TransReg_Diox_bact_type"/>
</dbReference>
<dbReference type="Proteomes" id="UP000541033">
    <property type="component" value="Unassembled WGS sequence"/>
</dbReference>
<dbReference type="SUPFAM" id="SSF47413">
    <property type="entry name" value="lambda repressor-like DNA-binding domains"/>
    <property type="match status" value="1"/>
</dbReference>
<dbReference type="GO" id="GO:0003677">
    <property type="term" value="F:DNA binding"/>
    <property type="evidence" value="ECO:0007669"/>
    <property type="project" value="UniProtKB-KW"/>
</dbReference>
<dbReference type="InterPro" id="IPR010982">
    <property type="entry name" value="Lambda_DNA-bd_dom_sf"/>
</dbReference>
<dbReference type="RefSeq" id="WP_167149624.1">
    <property type="nucleotide sequence ID" value="NZ_JAAMOX010000001.1"/>
</dbReference>
<gene>
    <name evidence="4" type="ORF">FHX76_001622</name>
</gene>
<comment type="caution">
    <text evidence="4">The sequence shown here is derived from an EMBL/GenBank/DDBJ whole genome shotgun (WGS) entry which is preliminary data.</text>
</comment>